<name>A0AB39V544_9FUSO</name>
<sequence length="42" mass="4704">MGKGIVVASYGTIHTETLKKTIEIIENNVKKKYEKVGKNIIN</sequence>
<reference evidence="1" key="1">
    <citation type="submission" date="2024-07" db="EMBL/GenBank/DDBJ databases">
        <authorList>
            <person name="Li X.-J."/>
            <person name="Wang X."/>
        </authorList>
    </citation>
    <scope>NUCLEOTIDE SEQUENCE</scope>
    <source>
        <strain evidence="1">HSP-536</strain>
    </source>
</reference>
<dbReference type="EMBL" id="CP165647">
    <property type="protein sequence ID" value="XDU62402.1"/>
    <property type="molecule type" value="Genomic_DNA"/>
</dbReference>
<accession>A0AB39V544</accession>
<proteinExistence type="predicted"/>
<dbReference type="Gene3D" id="3.40.50.1400">
    <property type="match status" value="1"/>
</dbReference>
<dbReference type="AlphaFoldDB" id="A0AB39V544"/>
<evidence type="ECO:0000313" key="1">
    <source>
        <dbReference type="EMBL" id="XDU62402.1"/>
    </source>
</evidence>
<protein>
    <submittedName>
        <fullName evidence="1">Uncharacterized protein</fullName>
    </submittedName>
</protein>
<dbReference type="RefSeq" id="WP_369716164.1">
    <property type="nucleotide sequence ID" value="NZ_CP165647.1"/>
</dbReference>
<gene>
    <name evidence="1" type="ORF">AB8B28_00465</name>
</gene>
<dbReference type="KEGG" id="lala:AB8B28_00465"/>
<organism evidence="1">
    <name type="scientific">Leptotrichia alba</name>
    <dbReference type="NCBI Taxonomy" id="3239304"/>
    <lineage>
        <taxon>Bacteria</taxon>
        <taxon>Fusobacteriati</taxon>
        <taxon>Fusobacteriota</taxon>
        <taxon>Fusobacteriia</taxon>
        <taxon>Fusobacteriales</taxon>
        <taxon>Leptotrichiaceae</taxon>
        <taxon>Leptotrichia</taxon>
    </lineage>
</organism>